<feature type="domain" description="RNA polymerase sigma-70 region 2" evidence="5">
    <location>
        <begin position="11"/>
        <end position="73"/>
    </location>
</feature>
<dbReference type="SUPFAM" id="SSF88659">
    <property type="entry name" value="Sigma3 and sigma4 domains of RNA polymerase sigma factors"/>
    <property type="match status" value="1"/>
</dbReference>
<sequence>MSFESDLLGILPRLRRFAVSLSRDRFDADDLLQTTVERALRARTQWQPGTRLDSWMYRIMRNLWIDEGRSRQRVARTFAPEAAGENVGHAGDQDVEAHVMLSDVDRAMQALPDEQREAIALVLVEGLSYKEAAGILGVPMGTLTSRLVRGRGALIEMLGEAA</sequence>
<dbReference type="GO" id="GO:0016987">
    <property type="term" value="F:sigma factor activity"/>
    <property type="evidence" value="ECO:0007669"/>
    <property type="project" value="UniProtKB-KW"/>
</dbReference>
<dbReference type="Gene3D" id="1.10.1740.10">
    <property type="match status" value="1"/>
</dbReference>
<comment type="caution">
    <text evidence="7">The sequence shown here is derived from an EMBL/GenBank/DDBJ whole genome shotgun (WGS) entry which is preliminary data.</text>
</comment>
<dbReference type="RefSeq" id="WP_037463169.1">
    <property type="nucleotide sequence ID" value="NZ_BCZD01000017.1"/>
</dbReference>
<dbReference type="InterPro" id="IPR007627">
    <property type="entry name" value="RNA_pol_sigma70_r2"/>
</dbReference>
<dbReference type="Proteomes" id="UP000024284">
    <property type="component" value="Unassembled WGS sequence"/>
</dbReference>
<dbReference type="InterPro" id="IPR013324">
    <property type="entry name" value="RNA_pol_sigma_r3/r4-like"/>
</dbReference>
<evidence type="ECO:0000259" key="6">
    <source>
        <dbReference type="Pfam" id="PF08281"/>
    </source>
</evidence>
<proteinExistence type="inferred from homology"/>
<organism evidence="7 8">
    <name type="scientific">Sphingobium herbicidovorans (strain ATCC 700291 / DSM 11019 / CCUG 56400 / KCTC 2939 / LMG 18315 / NBRC 16415 / MH)</name>
    <name type="common">Sphingomonas herbicidovorans</name>
    <dbReference type="NCBI Taxonomy" id="1219045"/>
    <lineage>
        <taxon>Bacteria</taxon>
        <taxon>Pseudomonadati</taxon>
        <taxon>Pseudomonadota</taxon>
        <taxon>Alphaproteobacteria</taxon>
        <taxon>Sphingomonadales</taxon>
        <taxon>Sphingomonadaceae</taxon>
        <taxon>Sphingobium</taxon>
    </lineage>
</organism>
<reference evidence="7" key="1">
    <citation type="submission" date="2014-08" db="EMBL/GenBank/DDBJ databases">
        <title>Draft genome sequences of Sphingobium herbicidovorans.</title>
        <authorList>
            <person name="Gan H.M."/>
            <person name="Gan H.Y."/>
            <person name="Savka M.A."/>
        </authorList>
    </citation>
    <scope>NUCLEOTIDE SEQUENCE [LARGE SCALE GENOMIC DNA]</scope>
    <source>
        <strain evidence="7">NBRC 16415</strain>
    </source>
</reference>
<dbReference type="InterPro" id="IPR013325">
    <property type="entry name" value="RNA_pol_sigma_r2"/>
</dbReference>
<dbReference type="InterPro" id="IPR036388">
    <property type="entry name" value="WH-like_DNA-bd_sf"/>
</dbReference>
<evidence type="ECO:0000313" key="8">
    <source>
        <dbReference type="Proteomes" id="UP000024284"/>
    </source>
</evidence>
<dbReference type="STRING" id="76947.GCA_002080435_00542"/>
<evidence type="ECO:0000256" key="2">
    <source>
        <dbReference type="ARBA" id="ARBA00023015"/>
    </source>
</evidence>
<dbReference type="EMBL" id="JFZA02000005">
    <property type="protein sequence ID" value="KFG91279.1"/>
    <property type="molecule type" value="Genomic_DNA"/>
</dbReference>
<dbReference type="CDD" id="cd06171">
    <property type="entry name" value="Sigma70_r4"/>
    <property type="match status" value="1"/>
</dbReference>
<protein>
    <submittedName>
        <fullName evidence="7">ECF-type sigma factor</fullName>
    </submittedName>
</protein>
<evidence type="ECO:0000313" key="7">
    <source>
        <dbReference type="EMBL" id="KFG91279.1"/>
    </source>
</evidence>
<dbReference type="PANTHER" id="PTHR43133:SF25">
    <property type="entry name" value="RNA POLYMERASE SIGMA FACTOR RFAY-RELATED"/>
    <property type="match status" value="1"/>
</dbReference>
<keyword evidence="2" id="KW-0805">Transcription regulation</keyword>
<comment type="similarity">
    <text evidence="1">Belongs to the sigma-70 factor family. ECF subfamily.</text>
</comment>
<dbReference type="InterPro" id="IPR039425">
    <property type="entry name" value="RNA_pol_sigma-70-like"/>
</dbReference>
<evidence type="ECO:0000256" key="1">
    <source>
        <dbReference type="ARBA" id="ARBA00010641"/>
    </source>
</evidence>
<dbReference type="SUPFAM" id="SSF88946">
    <property type="entry name" value="Sigma2 domain of RNA polymerase sigma factors"/>
    <property type="match status" value="1"/>
</dbReference>
<dbReference type="GO" id="GO:0006352">
    <property type="term" value="P:DNA-templated transcription initiation"/>
    <property type="evidence" value="ECO:0007669"/>
    <property type="project" value="InterPro"/>
</dbReference>
<dbReference type="InterPro" id="IPR013249">
    <property type="entry name" value="RNA_pol_sigma70_r4_t2"/>
</dbReference>
<dbReference type="InterPro" id="IPR014284">
    <property type="entry name" value="RNA_pol_sigma-70_dom"/>
</dbReference>
<evidence type="ECO:0000256" key="3">
    <source>
        <dbReference type="ARBA" id="ARBA00023082"/>
    </source>
</evidence>
<accession>A0A086PD11</accession>
<dbReference type="NCBIfam" id="TIGR02937">
    <property type="entry name" value="sigma70-ECF"/>
    <property type="match status" value="1"/>
</dbReference>
<dbReference type="OrthoDB" id="9797134at2"/>
<dbReference type="PATRIC" id="fig|1219045.3.peg.1056"/>
<dbReference type="Pfam" id="PF08281">
    <property type="entry name" value="Sigma70_r4_2"/>
    <property type="match status" value="1"/>
</dbReference>
<name>A0A086PD11_SPHHM</name>
<dbReference type="eggNOG" id="COG1595">
    <property type="taxonomic scope" value="Bacteria"/>
</dbReference>
<keyword evidence="3" id="KW-0731">Sigma factor</keyword>
<dbReference type="GO" id="GO:0003677">
    <property type="term" value="F:DNA binding"/>
    <property type="evidence" value="ECO:0007669"/>
    <property type="project" value="InterPro"/>
</dbReference>
<evidence type="ECO:0000259" key="5">
    <source>
        <dbReference type="Pfam" id="PF04542"/>
    </source>
</evidence>
<gene>
    <name evidence="7" type="ORF">BV98_001039</name>
</gene>
<keyword evidence="4" id="KW-0804">Transcription</keyword>
<dbReference type="Gene3D" id="1.10.10.10">
    <property type="entry name" value="Winged helix-like DNA-binding domain superfamily/Winged helix DNA-binding domain"/>
    <property type="match status" value="1"/>
</dbReference>
<feature type="domain" description="RNA polymerase sigma factor 70 region 4 type 2" evidence="6">
    <location>
        <begin position="103"/>
        <end position="154"/>
    </location>
</feature>
<evidence type="ECO:0000256" key="4">
    <source>
        <dbReference type="ARBA" id="ARBA00023163"/>
    </source>
</evidence>
<keyword evidence="8" id="KW-1185">Reference proteome</keyword>
<dbReference type="Pfam" id="PF04542">
    <property type="entry name" value="Sigma70_r2"/>
    <property type="match status" value="1"/>
</dbReference>
<dbReference type="PANTHER" id="PTHR43133">
    <property type="entry name" value="RNA POLYMERASE ECF-TYPE SIGMA FACTO"/>
    <property type="match status" value="1"/>
</dbReference>
<dbReference type="AlphaFoldDB" id="A0A086PD11"/>